<name>A0A0F9I767_9ZZZZ</name>
<organism evidence="2">
    <name type="scientific">marine sediment metagenome</name>
    <dbReference type="NCBI Taxonomy" id="412755"/>
    <lineage>
        <taxon>unclassified sequences</taxon>
        <taxon>metagenomes</taxon>
        <taxon>ecological metagenomes</taxon>
    </lineage>
</organism>
<comment type="caution">
    <text evidence="2">The sequence shown here is derived from an EMBL/GenBank/DDBJ whole genome shotgun (WGS) entry which is preliminary data.</text>
</comment>
<evidence type="ECO:0000256" key="1">
    <source>
        <dbReference type="SAM" id="Phobius"/>
    </source>
</evidence>
<gene>
    <name evidence="2" type="ORF">LCGC14_1615870</name>
</gene>
<keyword evidence="1" id="KW-0812">Transmembrane</keyword>
<protein>
    <submittedName>
        <fullName evidence="2">Uncharacterized protein</fullName>
    </submittedName>
</protein>
<keyword evidence="1" id="KW-0472">Membrane</keyword>
<keyword evidence="1" id="KW-1133">Transmembrane helix</keyword>
<sequence>MPETTALARVHNVSSMDKKQLAAWRKDQDKERRSALSNDLLRTAAVVLTHPVFALVGGFVIIEVLQRYPRSEPIMGGVSGTVLEGALVSGTFAAALGSAAAPIVAALAKGGVG</sequence>
<feature type="transmembrane region" description="Helical" evidence="1">
    <location>
        <begin position="40"/>
        <end position="65"/>
    </location>
</feature>
<feature type="transmembrane region" description="Helical" evidence="1">
    <location>
        <begin position="85"/>
        <end position="108"/>
    </location>
</feature>
<evidence type="ECO:0000313" key="2">
    <source>
        <dbReference type="EMBL" id="KKM23367.1"/>
    </source>
</evidence>
<dbReference type="EMBL" id="LAZR01013138">
    <property type="protein sequence ID" value="KKM23367.1"/>
    <property type="molecule type" value="Genomic_DNA"/>
</dbReference>
<proteinExistence type="predicted"/>
<accession>A0A0F9I767</accession>
<dbReference type="AlphaFoldDB" id="A0A0F9I767"/>
<reference evidence="2" key="1">
    <citation type="journal article" date="2015" name="Nature">
        <title>Complex archaea that bridge the gap between prokaryotes and eukaryotes.</title>
        <authorList>
            <person name="Spang A."/>
            <person name="Saw J.H."/>
            <person name="Jorgensen S.L."/>
            <person name="Zaremba-Niedzwiedzka K."/>
            <person name="Martijn J."/>
            <person name="Lind A.E."/>
            <person name="van Eijk R."/>
            <person name="Schleper C."/>
            <person name="Guy L."/>
            <person name="Ettema T.J."/>
        </authorList>
    </citation>
    <scope>NUCLEOTIDE SEQUENCE</scope>
</reference>